<dbReference type="Proteomes" id="UP001634007">
    <property type="component" value="Unassembled WGS sequence"/>
</dbReference>
<dbReference type="EMBL" id="JBJKBG010000003">
    <property type="protein sequence ID" value="KAL3747531.1"/>
    <property type="molecule type" value="Genomic_DNA"/>
</dbReference>
<comment type="caution">
    <text evidence="1">The sequence shown here is derived from an EMBL/GenBank/DDBJ whole genome shotgun (WGS) entry which is preliminary data.</text>
</comment>
<keyword evidence="2" id="KW-1185">Reference proteome</keyword>
<evidence type="ECO:0000313" key="1">
    <source>
        <dbReference type="EMBL" id="KAL3747531.1"/>
    </source>
</evidence>
<proteinExistence type="predicted"/>
<dbReference type="AlphaFoldDB" id="A0ABD3LC90"/>
<name>A0ABD3LC90_EUCGL</name>
<reference evidence="1 2" key="1">
    <citation type="submission" date="2024-11" db="EMBL/GenBank/DDBJ databases">
        <title>Chromosome-level genome assembly of Eucalyptus globulus Labill. provides insights into its genome evolution.</title>
        <authorList>
            <person name="Li X."/>
        </authorList>
    </citation>
    <scope>NUCLEOTIDE SEQUENCE [LARGE SCALE GENOMIC DNA]</scope>
    <source>
        <strain evidence="1">CL2024</strain>
        <tissue evidence="1">Fresh tender leaves</tissue>
    </source>
</reference>
<protein>
    <submittedName>
        <fullName evidence="1">Uncharacterized protein</fullName>
    </submittedName>
</protein>
<gene>
    <name evidence="1" type="ORF">ACJRO7_016339</name>
</gene>
<accession>A0ABD3LC90</accession>
<evidence type="ECO:0000313" key="2">
    <source>
        <dbReference type="Proteomes" id="UP001634007"/>
    </source>
</evidence>
<organism evidence="1 2">
    <name type="scientific">Eucalyptus globulus</name>
    <name type="common">Tasmanian blue gum</name>
    <dbReference type="NCBI Taxonomy" id="34317"/>
    <lineage>
        <taxon>Eukaryota</taxon>
        <taxon>Viridiplantae</taxon>
        <taxon>Streptophyta</taxon>
        <taxon>Embryophyta</taxon>
        <taxon>Tracheophyta</taxon>
        <taxon>Spermatophyta</taxon>
        <taxon>Magnoliopsida</taxon>
        <taxon>eudicotyledons</taxon>
        <taxon>Gunneridae</taxon>
        <taxon>Pentapetalae</taxon>
        <taxon>rosids</taxon>
        <taxon>malvids</taxon>
        <taxon>Myrtales</taxon>
        <taxon>Myrtaceae</taxon>
        <taxon>Myrtoideae</taxon>
        <taxon>Eucalypteae</taxon>
        <taxon>Eucalyptus</taxon>
    </lineage>
</organism>
<sequence>MGVATGVGRLDPRTKMGDDWRWAWRLELSDGDGDGRRRRLLELGDDDGY</sequence>